<dbReference type="Pfam" id="PF13639">
    <property type="entry name" value="zf-RING_2"/>
    <property type="match status" value="1"/>
</dbReference>
<evidence type="ECO:0000256" key="4">
    <source>
        <dbReference type="PROSITE-ProRule" id="PRU00175"/>
    </source>
</evidence>
<dbReference type="PANTHER" id="PTHR45931:SF16">
    <property type="entry name" value="RING_U-BOX SUPERFAMILY PROTEIN"/>
    <property type="match status" value="1"/>
</dbReference>
<dbReference type="InterPro" id="IPR001841">
    <property type="entry name" value="Znf_RING"/>
</dbReference>
<dbReference type="PROSITE" id="PS50089">
    <property type="entry name" value="ZF_RING_2"/>
    <property type="match status" value="1"/>
</dbReference>
<proteinExistence type="predicted"/>
<dbReference type="GO" id="GO:0005634">
    <property type="term" value="C:nucleus"/>
    <property type="evidence" value="ECO:0007669"/>
    <property type="project" value="TreeGrafter"/>
</dbReference>
<dbReference type="InterPro" id="IPR013083">
    <property type="entry name" value="Znf_RING/FYVE/PHD"/>
</dbReference>
<evidence type="ECO:0000256" key="5">
    <source>
        <dbReference type="SAM" id="MobiDB-lite"/>
    </source>
</evidence>
<gene>
    <name evidence="7" type="ORF">PHJA_001958500</name>
</gene>
<dbReference type="Proteomes" id="UP000653305">
    <property type="component" value="Unassembled WGS sequence"/>
</dbReference>
<organism evidence="7 8">
    <name type="scientific">Phtheirospermum japonicum</name>
    <dbReference type="NCBI Taxonomy" id="374723"/>
    <lineage>
        <taxon>Eukaryota</taxon>
        <taxon>Viridiplantae</taxon>
        <taxon>Streptophyta</taxon>
        <taxon>Embryophyta</taxon>
        <taxon>Tracheophyta</taxon>
        <taxon>Spermatophyta</taxon>
        <taxon>Magnoliopsida</taxon>
        <taxon>eudicotyledons</taxon>
        <taxon>Gunneridae</taxon>
        <taxon>Pentapetalae</taxon>
        <taxon>asterids</taxon>
        <taxon>lamiids</taxon>
        <taxon>Lamiales</taxon>
        <taxon>Orobanchaceae</taxon>
        <taxon>Orobanchaceae incertae sedis</taxon>
        <taxon>Phtheirospermum</taxon>
    </lineage>
</organism>
<keyword evidence="1" id="KW-0479">Metal-binding</keyword>
<comment type="caution">
    <text evidence="7">The sequence shown here is derived from an EMBL/GenBank/DDBJ whole genome shotgun (WGS) entry which is preliminary data.</text>
</comment>
<evidence type="ECO:0000256" key="2">
    <source>
        <dbReference type="ARBA" id="ARBA00022771"/>
    </source>
</evidence>
<protein>
    <submittedName>
        <fullName evidence="7">E3 ubiquitin-protein ligase rnf6</fullName>
    </submittedName>
</protein>
<evidence type="ECO:0000259" key="6">
    <source>
        <dbReference type="PROSITE" id="PS50089"/>
    </source>
</evidence>
<accession>A0A830CSZ6</accession>
<evidence type="ECO:0000256" key="3">
    <source>
        <dbReference type="ARBA" id="ARBA00022833"/>
    </source>
</evidence>
<dbReference type="GO" id="GO:0006511">
    <property type="term" value="P:ubiquitin-dependent protein catabolic process"/>
    <property type="evidence" value="ECO:0007669"/>
    <property type="project" value="TreeGrafter"/>
</dbReference>
<dbReference type="Gene3D" id="3.30.40.10">
    <property type="entry name" value="Zinc/RING finger domain, C3HC4 (zinc finger)"/>
    <property type="match status" value="1"/>
</dbReference>
<dbReference type="GO" id="GO:0008270">
    <property type="term" value="F:zinc ion binding"/>
    <property type="evidence" value="ECO:0007669"/>
    <property type="project" value="UniProtKB-KW"/>
</dbReference>
<dbReference type="GO" id="GO:0061630">
    <property type="term" value="F:ubiquitin protein ligase activity"/>
    <property type="evidence" value="ECO:0007669"/>
    <property type="project" value="TreeGrafter"/>
</dbReference>
<dbReference type="OrthoDB" id="850699at2759"/>
<keyword evidence="2 4" id="KW-0863">Zinc-finger</keyword>
<dbReference type="InterPro" id="IPR051834">
    <property type="entry name" value="RING_finger_E3_ligase"/>
</dbReference>
<dbReference type="SUPFAM" id="SSF57850">
    <property type="entry name" value="RING/U-box"/>
    <property type="match status" value="1"/>
</dbReference>
<dbReference type="SMART" id="SM00184">
    <property type="entry name" value="RING"/>
    <property type="match status" value="1"/>
</dbReference>
<evidence type="ECO:0000313" key="8">
    <source>
        <dbReference type="Proteomes" id="UP000653305"/>
    </source>
</evidence>
<feature type="region of interest" description="Disordered" evidence="5">
    <location>
        <begin position="1"/>
        <end position="21"/>
    </location>
</feature>
<feature type="domain" description="RING-type" evidence="6">
    <location>
        <begin position="49"/>
        <end position="88"/>
    </location>
</feature>
<evidence type="ECO:0000256" key="1">
    <source>
        <dbReference type="ARBA" id="ARBA00022723"/>
    </source>
</evidence>
<sequence length="102" mass="11685">MFARSRKRGNQLMPPLVGRSSQSACLPYDAIENEMKKMVSTWRWSALFVCVVPPTIGSQVTTLKCGHAFHYHCIAKWLGDNDSCPTCRQQAHDAFIKRQRWT</sequence>
<evidence type="ECO:0000313" key="7">
    <source>
        <dbReference type="EMBL" id="GFP98145.1"/>
    </source>
</evidence>
<name>A0A830CSZ6_9LAMI</name>
<keyword evidence="3" id="KW-0862">Zinc</keyword>
<dbReference type="PANTHER" id="PTHR45931">
    <property type="entry name" value="SI:CH211-59O9.10"/>
    <property type="match status" value="1"/>
</dbReference>
<dbReference type="AlphaFoldDB" id="A0A830CSZ6"/>
<reference evidence="7" key="1">
    <citation type="submission" date="2020-07" db="EMBL/GenBank/DDBJ databases">
        <title>Ethylene signaling mediates host invasion by parasitic plants.</title>
        <authorList>
            <person name="Yoshida S."/>
        </authorList>
    </citation>
    <scope>NUCLEOTIDE SEQUENCE</scope>
    <source>
        <strain evidence="7">Okayama</strain>
    </source>
</reference>
<keyword evidence="8" id="KW-1185">Reference proteome</keyword>
<dbReference type="EMBL" id="BMAC01000515">
    <property type="protein sequence ID" value="GFP98145.1"/>
    <property type="molecule type" value="Genomic_DNA"/>
</dbReference>